<accession>A0A1I0EQ73</accession>
<protein>
    <submittedName>
        <fullName evidence="7">Uncharacterized membrane protein</fullName>
    </submittedName>
</protein>
<feature type="region of interest" description="Disordered" evidence="2">
    <location>
        <begin position="542"/>
        <end position="564"/>
    </location>
</feature>
<evidence type="ECO:0000256" key="4">
    <source>
        <dbReference type="SAM" id="SignalP"/>
    </source>
</evidence>
<dbReference type="InterPro" id="IPR048389">
    <property type="entry name" value="YciQ-like_C"/>
</dbReference>
<sequence length="564" mass="63813">MKRWTILLAIIFSIVCIPTQVLAVDFTIENTQIDAYVQENGDVEVTEQHTYQFDGGFNGITRTLIPKENSLIQNVEAFEDNQSLDVEQSENLYKIYRGGSDEKITIDLTYTIKDGMEVYADLGQFYWPFFDSNNESTYENMDIYIHPPQPTDEVLAIGYDEAEGTMESTTNGTVHFALGEVEDGENGDIRVAYDTSLFPLATQIEDQTIREDIQADIAAYEEKMAVYEDRKDLLSRIAPYVVGGFAVYVFLLIGNAWRKRRAIIWEVERNAIQQYLLPKEEMSLPATILHMKSMVPNGDLVSAALFDLVRKGFVERKNENEFVVVKQSTDHLHEDMLIQWLFYKIGNDGTFSVDALDSYTKDSENKQTYYNDYTQWIEALKEEIKTHQLVEKKVGLRWTVAISGLLLVPFIILLGVHELYMWMSFSIILSIFLLFFAMVYQPRTLKGARIKYHWDQFSSNYSRIDEKEWSNWMNDEQMQAFIYAIGTNNKSMLKKNEMLAKKMPNANMGAQYSSSDTIMLILIASTVTNSFQQADQTVSAATGGGSVPGGGAGVGGGGGGSGAF</sequence>
<evidence type="ECO:0000256" key="2">
    <source>
        <dbReference type="SAM" id="MobiDB-lite"/>
    </source>
</evidence>
<name>A0A1I0EQ73_9BACI</name>
<keyword evidence="8" id="KW-1185">Reference proteome</keyword>
<dbReference type="RefSeq" id="WP_090870661.1">
    <property type="nucleotide sequence ID" value="NZ_FOHE01000012.1"/>
</dbReference>
<dbReference type="Pfam" id="PF09972">
    <property type="entry name" value="DUF2207"/>
    <property type="match status" value="1"/>
</dbReference>
<dbReference type="Pfam" id="PF20990">
    <property type="entry name" value="DUF2207_C"/>
    <property type="match status" value="1"/>
</dbReference>
<evidence type="ECO:0000313" key="8">
    <source>
        <dbReference type="Proteomes" id="UP000198618"/>
    </source>
</evidence>
<dbReference type="AlphaFoldDB" id="A0A1I0EQ73"/>
<keyword evidence="3" id="KW-1133">Transmembrane helix</keyword>
<proteinExistence type="predicted"/>
<dbReference type="STRING" id="930131.SAMN05216389_11241"/>
<keyword evidence="1" id="KW-0175">Coiled coil</keyword>
<evidence type="ECO:0000256" key="1">
    <source>
        <dbReference type="SAM" id="Coils"/>
    </source>
</evidence>
<feature type="transmembrane region" description="Helical" evidence="3">
    <location>
        <begin position="237"/>
        <end position="257"/>
    </location>
</feature>
<feature type="transmembrane region" description="Helical" evidence="3">
    <location>
        <begin position="420"/>
        <end position="440"/>
    </location>
</feature>
<feature type="domain" description="DUF2207" evidence="5">
    <location>
        <begin position="27"/>
        <end position="192"/>
    </location>
</feature>
<dbReference type="InterPro" id="IPR018702">
    <property type="entry name" value="DUF2207"/>
</dbReference>
<keyword evidence="4" id="KW-0732">Signal</keyword>
<gene>
    <name evidence="7" type="ORF">SAMN05216389_11241</name>
</gene>
<feature type="domain" description="Predicted membrane protein YciQ-like C-terminal" evidence="6">
    <location>
        <begin position="292"/>
        <end position="458"/>
    </location>
</feature>
<feature type="signal peptide" evidence="4">
    <location>
        <begin position="1"/>
        <end position="23"/>
    </location>
</feature>
<feature type="coiled-coil region" evidence="1">
    <location>
        <begin position="210"/>
        <end position="237"/>
    </location>
</feature>
<organism evidence="7 8">
    <name type="scientific">Oceanobacillus limi</name>
    <dbReference type="NCBI Taxonomy" id="930131"/>
    <lineage>
        <taxon>Bacteria</taxon>
        <taxon>Bacillati</taxon>
        <taxon>Bacillota</taxon>
        <taxon>Bacilli</taxon>
        <taxon>Bacillales</taxon>
        <taxon>Bacillaceae</taxon>
        <taxon>Oceanobacillus</taxon>
    </lineage>
</organism>
<feature type="chain" id="PRO_5011440649" evidence="4">
    <location>
        <begin position="24"/>
        <end position="564"/>
    </location>
</feature>
<feature type="transmembrane region" description="Helical" evidence="3">
    <location>
        <begin position="394"/>
        <end position="414"/>
    </location>
</feature>
<evidence type="ECO:0000256" key="3">
    <source>
        <dbReference type="SAM" id="Phobius"/>
    </source>
</evidence>
<dbReference type="EMBL" id="FOHE01000012">
    <property type="protein sequence ID" value="SET47484.1"/>
    <property type="molecule type" value="Genomic_DNA"/>
</dbReference>
<evidence type="ECO:0000259" key="6">
    <source>
        <dbReference type="Pfam" id="PF20990"/>
    </source>
</evidence>
<keyword evidence="3" id="KW-0472">Membrane</keyword>
<dbReference type="Proteomes" id="UP000198618">
    <property type="component" value="Unassembled WGS sequence"/>
</dbReference>
<dbReference type="OrthoDB" id="5507254at2"/>
<evidence type="ECO:0000313" key="7">
    <source>
        <dbReference type="EMBL" id="SET47484.1"/>
    </source>
</evidence>
<evidence type="ECO:0000259" key="5">
    <source>
        <dbReference type="Pfam" id="PF09972"/>
    </source>
</evidence>
<keyword evidence="3" id="KW-0812">Transmembrane</keyword>
<reference evidence="7 8" key="1">
    <citation type="submission" date="2016-10" db="EMBL/GenBank/DDBJ databases">
        <authorList>
            <person name="de Groot N.N."/>
        </authorList>
    </citation>
    <scope>NUCLEOTIDE SEQUENCE [LARGE SCALE GENOMIC DNA]</scope>
    <source>
        <strain evidence="7 8">IBRC-M 10780</strain>
    </source>
</reference>